<comment type="catalytic activity">
    <reaction evidence="1">
        <text>ATP + protein L-histidine = ADP + protein N-phospho-L-histidine.</text>
        <dbReference type="EC" id="2.7.13.3"/>
    </reaction>
</comment>
<dbReference type="InterPro" id="IPR005467">
    <property type="entry name" value="His_kinase_dom"/>
</dbReference>
<evidence type="ECO:0000256" key="7">
    <source>
        <dbReference type="ARBA" id="ARBA00022777"/>
    </source>
</evidence>
<dbReference type="CDD" id="cd00082">
    <property type="entry name" value="HisKA"/>
    <property type="match status" value="1"/>
</dbReference>
<evidence type="ECO:0000256" key="1">
    <source>
        <dbReference type="ARBA" id="ARBA00000085"/>
    </source>
</evidence>
<dbReference type="Pfam" id="PF02518">
    <property type="entry name" value="HATPase_c"/>
    <property type="match status" value="1"/>
</dbReference>
<dbReference type="InterPro" id="IPR050428">
    <property type="entry name" value="TCS_sensor_his_kinase"/>
</dbReference>
<dbReference type="PANTHER" id="PTHR45436">
    <property type="entry name" value="SENSOR HISTIDINE KINASE YKOH"/>
    <property type="match status" value="1"/>
</dbReference>
<keyword evidence="9" id="KW-0902">Two-component regulatory system</keyword>
<name>A0ABY7GX27_9BACT</name>
<evidence type="ECO:0000256" key="10">
    <source>
        <dbReference type="ARBA" id="ARBA00023136"/>
    </source>
</evidence>
<dbReference type="InterPro" id="IPR004358">
    <property type="entry name" value="Sig_transdc_His_kin-like_C"/>
</dbReference>
<feature type="domain" description="Histidine kinase" evidence="12">
    <location>
        <begin position="267"/>
        <end position="477"/>
    </location>
</feature>
<evidence type="ECO:0000313" key="15">
    <source>
        <dbReference type="Proteomes" id="UP001164459"/>
    </source>
</evidence>
<dbReference type="InterPro" id="IPR036890">
    <property type="entry name" value="HATPase_C_sf"/>
</dbReference>
<dbReference type="Gene3D" id="1.10.287.130">
    <property type="match status" value="1"/>
</dbReference>
<keyword evidence="7 14" id="KW-0418">Kinase</keyword>
<evidence type="ECO:0000256" key="2">
    <source>
        <dbReference type="ARBA" id="ARBA00004370"/>
    </source>
</evidence>
<dbReference type="SUPFAM" id="SSF55874">
    <property type="entry name" value="ATPase domain of HSP90 chaperone/DNA topoisomerase II/histidine kinase"/>
    <property type="match status" value="1"/>
</dbReference>
<gene>
    <name evidence="14" type="ORF">O0S08_35625</name>
</gene>
<sequence length="491" mass="51623">MIRSSLRRRTYAVVFAVVLAPLAVVAIGARIGAGEMERMQAGVDLAARAVADGLADADAAARAELVARVAGDAGVRVLVIDREGEVVASADHEDETSLGDRLDDVFFGPEGAPNLRAADEERPAPGSWPEVLRAAKFGRSSGCAVVLSGTLLRCHASVRDDRAFVVLAEKSSPRAIRALSHLRYPLLKLTLYVLILGALLATWLGSRIVTPILRLRREVLARVADPLRAQPIPRVARSEVGDLGESFNTLLAALAARSRANEQFAADLAHELKSPIAAVRACAEALQRPADEARAHRLARLLIGSSDRLDALVTRFLAIARAEAGLPHEPRAAFDVAALVRGICDALAGEERYAAVRFETELAGVEVVGVAGALETALRNVLDNAASFAGDGGLVRARVTSDEASVLVEIADSGPGICADNLPRVFDRFFTDRPTGGGTGLGLAYTKAAVEAHGGTITVASVPGRGATFTIRLPRASPPPPKNLAEASRST</sequence>
<evidence type="ECO:0000256" key="4">
    <source>
        <dbReference type="ARBA" id="ARBA00022553"/>
    </source>
</evidence>
<comment type="subcellular location">
    <subcellularLocation>
        <location evidence="2">Membrane</location>
    </subcellularLocation>
</comment>
<organism evidence="14 15">
    <name type="scientific">Nannocystis punicea</name>
    <dbReference type="NCBI Taxonomy" id="2995304"/>
    <lineage>
        <taxon>Bacteria</taxon>
        <taxon>Pseudomonadati</taxon>
        <taxon>Myxococcota</taxon>
        <taxon>Polyangia</taxon>
        <taxon>Nannocystales</taxon>
        <taxon>Nannocystaceae</taxon>
        <taxon>Nannocystis</taxon>
    </lineage>
</organism>
<keyword evidence="5" id="KW-0808">Transferase</keyword>
<dbReference type="Gene3D" id="3.30.565.10">
    <property type="entry name" value="Histidine kinase-like ATPase, C-terminal domain"/>
    <property type="match status" value="1"/>
</dbReference>
<dbReference type="PANTHER" id="PTHR45436:SF5">
    <property type="entry name" value="SENSOR HISTIDINE KINASE TRCS"/>
    <property type="match status" value="1"/>
</dbReference>
<evidence type="ECO:0000259" key="12">
    <source>
        <dbReference type="PROSITE" id="PS50109"/>
    </source>
</evidence>
<dbReference type="EMBL" id="CP114040">
    <property type="protein sequence ID" value="WAS91544.1"/>
    <property type="molecule type" value="Genomic_DNA"/>
</dbReference>
<dbReference type="SUPFAM" id="SSF47384">
    <property type="entry name" value="Homodimeric domain of signal transducing histidine kinase"/>
    <property type="match status" value="1"/>
</dbReference>
<evidence type="ECO:0000256" key="6">
    <source>
        <dbReference type="ARBA" id="ARBA00022692"/>
    </source>
</evidence>
<keyword evidence="10 11" id="KW-0472">Membrane</keyword>
<dbReference type="Gene3D" id="6.10.340.10">
    <property type="match status" value="1"/>
</dbReference>
<feature type="transmembrane region" description="Helical" evidence="11">
    <location>
        <begin position="189"/>
        <end position="209"/>
    </location>
</feature>
<dbReference type="SMART" id="SM00388">
    <property type="entry name" value="HisKA"/>
    <property type="match status" value="1"/>
</dbReference>
<accession>A0ABY7GX27</accession>
<evidence type="ECO:0000313" key="14">
    <source>
        <dbReference type="EMBL" id="WAS91544.1"/>
    </source>
</evidence>
<dbReference type="Proteomes" id="UP001164459">
    <property type="component" value="Chromosome"/>
</dbReference>
<evidence type="ECO:0000256" key="8">
    <source>
        <dbReference type="ARBA" id="ARBA00022989"/>
    </source>
</evidence>
<evidence type="ECO:0000256" key="3">
    <source>
        <dbReference type="ARBA" id="ARBA00012438"/>
    </source>
</evidence>
<evidence type="ECO:0000256" key="5">
    <source>
        <dbReference type="ARBA" id="ARBA00022679"/>
    </source>
</evidence>
<dbReference type="InterPro" id="IPR036097">
    <property type="entry name" value="HisK_dim/P_sf"/>
</dbReference>
<dbReference type="InterPro" id="IPR003660">
    <property type="entry name" value="HAMP_dom"/>
</dbReference>
<proteinExistence type="predicted"/>
<dbReference type="PROSITE" id="PS50885">
    <property type="entry name" value="HAMP"/>
    <property type="match status" value="1"/>
</dbReference>
<dbReference type="InterPro" id="IPR003661">
    <property type="entry name" value="HisK_dim/P_dom"/>
</dbReference>
<dbReference type="InterPro" id="IPR003594">
    <property type="entry name" value="HATPase_dom"/>
</dbReference>
<evidence type="ECO:0000256" key="9">
    <source>
        <dbReference type="ARBA" id="ARBA00023012"/>
    </source>
</evidence>
<dbReference type="EC" id="2.7.13.3" evidence="3"/>
<dbReference type="RefSeq" id="WP_269033906.1">
    <property type="nucleotide sequence ID" value="NZ_CP114040.1"/>
</dbReference>
<evidence type="ECO:0000259" key="13">
    <source>
        <dbReference type="PROSITE" id="PS50885"/>
    </source>
</evidence>
<dbReference type="PROSITE" id="PS50109">
    <property type="entry name" value="HIS_KIN"/>
    <property type="match status" value="1"/>
</dbReference>
<feature type="domain" description="HAMP" evidence="13">
    <location>
        <begin position="206"/>
        <end position="259"/>
    </location>
</feature>
<reference evidence="14" key="1">
    <citation type="submission" date="2022-11" db="EMBL/GenBank/DDBJ databases">
        <title>Minimal conservation of predation-associated metabolite biosynthetic gene clusters underscores biosynthetic potential of Myxococcota including descriptions for ten novel species: Archangium lansinium sp. nov., Myxococcus landrumus sp. nov., Nannocystis bai.</title>
        <authorList>
            <person name="Ahearne A."/>
            <person name="Stevens C."/>
            <person name="Dowd S."/>
        </authorList>
    </citation>
    <scope>NUCLEOTIDE SEQUENCE</scope>
    <source>
        <strain evidence="14">Fl3</strain>
    </source>
</reference>
<dbReference type="SMART" id="SM00387">
    <property type="entry name" value="HATPase_c"/>
    <property type="match status" value="1"/>
</dbReference>
<dbReference type="Pfam" id="PF00512">
    <property type="entry name" value="HisKA"/>
    <property type="match status" value="1"/>
</dbReference>
<dbReference type="PRINTS" id="PR00344">
    <property type="entry name" value="BCTRLSENSOR"/>
</dbReference>
<keyword evidence="15" id="KW-1185">Reference proteome</keyword>
<keyword evidence="4" id="KW-0597">Phosphoprotein</keyword>
<keyword evidence="6 11" id="KW-0812">Transmembrane</keyword>
<keyword evidence="8 11" id="KW-1133">Transmembrane helix</keyword>
<evidence type="ECO:0000256" key="11">
    <source>
        <dbReference type="SAM" id="Phobius"/>
    </source>
</evidence>
<dbReference type="GO" id="GO:0016301">
    <property type="term" value="F:kinase activity"/>
    <property type="evidence" value="ECO:0007669"/>
    <property type="project" value="UniProtKB-KW"/>
</dbReference>
<protein>
    <recommendedName>
        <fullName evidence="3">histidine kinase</fullName>
        <ecNumber evidence="3">2.7.13.3</ecNumber>
    </recommendedName>
</protein>